<evidence type="ECO:0000313" key="3">
    <source>
        <dbReference type="EMBL" id="MCA6075979.1"/>
    </source>
</evidence>
<gene>
    <name evidence="2" type="ORF">LDX50_07965</name>
    <name evidence="3" type="ORF">LDX50_13935</name>
    <name evidence="4" type="ORF">LDX50_19655</name>
</gene>
<dbReference type="EMBL" id="JAIXNE010000003">
    <property type="protein sequence ID" value="MCA6075979.1"/>
    <property type="molecule type" value="Genomic_DNA"/>
</dbReference>
<proteinExistence type="predicted"/>
<dbReference type="RefSeq" id="WP_225697913.1">
    <property type="nucleotide sequence ID" value="NZ_JAIXNE010000002.1"/>
</dbReference>
<dbReference type="PROSITE" id="PS50206">
    <property type="entry name" value="RHODANESE_3"/>
    <property type="match status" value="1"/>
</dbReference>
<dbReference type="AlphaFoldDB" id="A0A9X1KYG5"/>
<organism evidence="3 5">
    <name type="scientific">Fulvivirga sedimenti</name>
    <dbReference type="NCBI Taxonomy" id="2879465"/>
    <lineage>
        <taxon>Bacteria</taxon>
        <taxon>Pseudomonadati</taxon>
        <taxon>Bacteroidota</taxon>
        <taxon>Cytophagia</taxon>
        <taxon>Cytophagales</taxon>
        <taxon>Fulvivirgaceae</taxon>
        <taxon>Fulvivirga</taxon>
    </lineage>
</organism>
<evidence type="ECO:0000313" key="5">
    <source>
        <dbReference type="Proteomes" id="UP001139409"/>
    </source>
</evidence>
<dbReference type="PANTHER" id="PTHR43031:SF1">
    <property type="entry name" value="PYRIDINE NUCLEOTIDE-DISULPHIDE OXIDOREDUCTASE"/>
    <property type="match status" value="1"/>
</dbReference>
<dbReference type="SMART" id="SM00450">
    <property type="entry name" value="RHOD"/>
    <property type="match status" value="1"/>
</dbReference>
<dbReference type="Proteomes" id="UP001139409">
    <property type="component" value="Unassembled WGS sequence"/>
</dbReference>
<evidence type="ECO:0000313" key="4">
    <source>
        <dbReference type="EMBL" id="MCA6077107.1"/>
    </source>
</evidence>
<dbReference type="Pfam" id="PF00581">
    <property type="entry name" value="Rhodanese"/>
    <property type="match status" value="1"/>
</dbReference>
<reference evidence="3" key="1">
    <citation type="submission" date="2021-09" db="EMBL/GenBank/DDBJ databases">
        <title>Fulvivirga sp. isolated from coastal sediment.</title>
        <authorList>
            <person name="Yu H."/>
        </authorList>
    </citation>
    <scope>NUCLEOTIDE SEQUENCE</scope>
    <source>
        <strain evidence="3">1062</strain>
    </source>
</reference>
<dbReference type="PANTHER" id="PTHR43031">
    <property type="entry name" value="FAD-DEPENDENT OXIDOREDUCTASE"/>
    <property type="match status" value="1"/>
</dbReference>
<dbReference type="InterPro" id="IPR001763">
    <property type="entry name" value="Rhodanese-like_dom"/>
</dbReference>
<dbReference type="EMBL" id="JAIXNE010000002">
    <property type="protein sequence ID" value="MCA6074802.1"/>
    <property type="molecule type" value="Genomic_DNA"/>
</dbReference>
<dbReference type="EMBL" id="JAIXNE010000004">
    <property type="protein sequence ID" value="MCA6077107.1"/>
    <property type="molecule type" value="Genomic_DNA"/>
</dbReference>
<dbReference type="CDD" id="cd00158">
    <property type="entry name" value="RHOD"/>
    <property type="match status" value="1"/>
</dbReference>
<evidence type="ECO:0000259" key="1">
    <source>
        <dbReference type="PROSITE" id="PS50206"/>
    </source>
</evidence>
<dbReference type="InterPro" id="IPR036873">
    <property type="entry name" value="Rhodanese-like_dom_sf"/>
</dbReference>
<dbReference type="Gene3D" id="3.40.250.10">
    <property type="entry name" value="Rhodanese-like domain"/>
    <property type="match status" value="1"/>
</dbReference>
<dbReference type="InterPro" id="IPR050229">
    <property type="entry name" value="GlpE_sulfurtransferase"/>
</dbReference>
<comment type="caution">
    <text evidence="3">The sequence shown here is derived from an EMBL/GenBank/DDBJ whole genome shotgun (WGS) entry which is preliminary data.</text>
</comment>
<accession>A0A9X1KYG5</accession>
<dbReference type="SUPFAM" id="SSF52821">
    <property type="entry name" value="Rhodanese/Cell cycle control phosphatase"/>
    <property type="match status" value="1"/>
</dbReference>
<keyword evidence="5" id="KW-1185">Reference proteome</keyword>
<protein>
    <submittedName>
        <fullName evidence="3">Rhodanese-like domain-containing protein</fullName>
    </submittedName>
</protein>
<evidence type="ECO:0000313" key="2">
    <source>
        <dbReference type="EMBL" id="MCA6074802.1"/>
    </source>
</evidence>
<name>A0A9X1KYG5_9BACT</name>
<sequence length="95" mass="10524">MNKIEEYILNGAPVIDVRTPQEFNGANAPGSINIPLNEVTMRLEELRSMPQPLILCCRSGNRSGQAAYYLSQQGIECYNAGSWTDVNYILSKKAS</sequence>
<feature type="domain" description="Rhodanese" evidence="1">
    <location>
        <begin position="8"/>
        <end position="92"/>
    </location>
</feature>